<keyword evidence="2" id="KW-1185">Reference proteome</keyword>
<protein>
    <submittedName>
        <fullName evidence="1">Uncharacterized protein</fullName>
    </submittedName>
</protein>
<dbReference type="HOGENOM" id="CLU_109150_0_0_1"/>
<proteinExistence type="predicted"/>
<dbReference type="InParanoid" id="M1DXX5"/>
<accession>M1DXX5</accession>
<evidence type="ECO:0000313" key="2">
    <source>
        <dbReference type="Proteomes" id="UP000011115"/>
    </source>
</evidence>
<name>M1DXX5_SOLTU</name>
<dbReference type="Gramene" id="PGSC0003DMT400096197">
    <property type="protein sequence ID" value="PGSC0003DMT400096197"/>
    <property type="gene ID" value="PGSC0003DMG400045768"/>
</dbReference>
<dbReference type="AlphaFoldDB" id="M1DXX5"/>
<reference evidence="1" key="2">
    <citation type="submission" date="2015-06" db="UniProtKB">
        <authorList>
            <consortium name="EnsemblPlants"/>
        </authorList>
    </citation>
    <scope>IDENTIFICATION</scope>
    <source>
        <strain evidence="1">DM1-3 516 R44</strain>
    </source>
</reference>
<reference evidence="2" key="1">
    <citation type="journal article" date="2011" name="Nature">
        <title>Genome sequence and analysis of the tuber crop potato.</title>
        <authorList>
            <consortium name="The Potato Genome Sequencing Consortium"/>
        </authorList>
    </citation>
    <scope>NUCLEOTIDE SEQUENCE [LARGE SCALE GENOMIC DNA]</scope>
    <source>
        <strain evidence="2">cv. DM1-3 516 R44</strain>
    </source>
</reference>
<organism evidence="1 2">
    <name type="scientific">Solanum tuberosum</name>
    <name type="common">Potato</name>
    <dbReference type="NCBI Taxonomy" id="4113"/>
    <lineage>
        <taxon>Eukaryota</taxon>
        <taxon>Viridiplantae</taxon>
        <taxon>Streptophyta</taxon>
        <taxon>Embryophyta</taxon>
        <taxon>Tracheophyta</taxon>
        <taxon>Spermatophyta</taxon>
        <taxon>Magnoliopsida</taxon>
        <taxon>eudicotyledons</taxon>
        <taxon>Gunneridae</taxon>
        <taxon>Pentapetalae</taxon>
        <taxon>asterids</taxon>
        <taxon>lamiids</taxon>
        <taxon>Solanales</taxon>
        <taxon>Solanaceae</taxon>
        <taxon>Solanoideae</taxon>
        <taxon>Solaneae</taxon>
        <taxon>Solanum</taxon>
    </lineage>
</organism>
<sequence>MASKKINLKFSSASKSGSTSVYASASKSASASGFASASAKTDGSKLCIAVKNILDVTAGNMGPITRNQAKLLGQQALRVSSESSIAFGLSPKCVKSHMKAAKEDIAEMVERIVAQLSLSTYKNPFALIDDDVLSTVSTPHNMFGKINAILHHLLW</sequence>
<dbReference type="EnsemblPlants" id="PGSC0003DMT400096197">
    <property type="protein sequence ID" value="PGSC0003DMT400096197"/>
    <property type="gene ID" value="PGSC0003DMG400045768"/>
</dbReference>
<dbReference type="PaxDb" id="4113-PGSC0003DMT400096197"/>
<dbReference type="Proteomes" id="UP000011115">
    <property type="component" value="Unassembled WGS sequence"/>
</dbReference>
<evidence type="ECO:0000313" key="1">
    <source>
        <dbReference type="EnsemblPlants" id="PGSC0003DMT400096197"/>
    </source>
</evidence>